<dbReference type="InterPro" id="IPR036866">
    <property type="entry name" value="RibonucZ/Hydroxyglut_hydro"/>
</dbReference>
<comment type="caution">
    <text evidence="2">The sequence shown here is derived from an EMBL/GenBank/DDBJ whole genome shotgun (WGS) entry which is preliminary data.</text>
</comment>
<dbReference type="Gene3D" id="3.60.15.10">
    <property type="entry name" value="Ribonuclease Z/Hydroxyacylglutathione hydrolase-like"/>
    <property type="match status" value="1"/>
</dbReference>
<dbReference type="Proteomes" id="UP000321046">
    <property type="component" value="Unassembled WGS sequence"/>
</dbReference>
<dbReference type="GO" id="GO:0004521">
    <property type="term" value="F:RNA endonuclease activity"/>
    <property type="evidence" value="ECO:0007669"/>
    <property type="project" value="TreeGrafter"/>
</dbReference>
<proteinExistence type="predicted"/>
<gene>
    <name evidence="2" type="ORF">FRC96_15315</name>
</gene>
<dbReference type="PANTHER" id="PTHR11203:SF37">
    <property type="entry name" value="INTEGRATOR COMPLEX SUBUNIT 11"/>
    <property type="match status" value="1"/>
</dbReference>
<evidence type="ECO:0000313" key="3">
    <source>
        <dbReference type="Proteomes" id="UP000321046"/>
    </source>
</evidence>
<dbReference type="InterPro" id="IPR001279">
    <property type="entry name" value="Metallo-B-lactamas"/>
</dbReference>
<dbReference type="EMBL" id="VOSL01000059">
    <property type="protein sequence ID" value="TXD33835.1"/>
    <property type="molecule type" value="Genomic_DNA"/>
</dbReference>
<accession>A0A5C6X743</accession>
<evidence type="ECO:0000259" key="1">
    <source>
        <dbReference type="SMART" id="SM00849"/>
    </source>
</evidence>
<evidence type="ECO:0000313" key="2">
    <source>
        <dbReference type="EMBL" id="TXD33835.1"/>
    </source>
</evidence>
<dbReference type="Gene3D" id="3.40.50.10890">
    <property type="match status" value="1"/>
</dbReference>
<dbReference type="Pfam" id="PF00753">
    <property type="entry name" value="Lactamase_B"/>
    <property type="match status" value="1"/>
</dbReference>
<dbReference type="PANTHER" id="PTHR11203">
    <property type="entry name" value="CLEAVAGE AND POLYADENYLATION SPECIFICITY FACTOR FAMILY MEMBER"/>
    <property type="match status" value="1"/>
</dbReference>
<dbReference type="SMART" id="SM00849">
    <property type="entry name" value="Lactamase_B"/>
    <property type="match status" value="1"/>
</dbReference>
<dbReference type="GO" id="GO:0016787">
    <property type="term" value="F:hydrolase activity"/>
    <property type="evidence" value="ECO:0007669"/>
    <property type="project" value="UniProtKB-KW"/>
</dbReference>
<protein>
    <submittedName>
        <fullName evidence="2">MBL fold metallo-hydrolase</fullName>
    </submittedName>
</protein>
<feature type="domain" description="Metallo-beta-lactamase" evidence="1">
    <location>
        <begin position="24"/>
        <end position="217"/>
    </location>
</feature>
<dbReference type="OrthoDB" id="9803916at2"/>
<sequence>MVQDSSITPKGLRFISLKGAGGREPNLHLVGRGEGRGLLLDCGRVGRPSTRSEAVRRLEACGEEPGAVWVSHVHADHVGALADVVARWPKMGVWMTRPSRDLLPFALMSQGIARERAEAIALRVKVAPWRVAVEVMPGVRLTALGAGHMPGAAMALVALEGMARDATSGEEDVARVLYTGDFCAHDQVWVGGAELPRMGSGELDLLVMEATLANEAKLDAVEYGEEVRRIKALLSERGGAVLAGASALGEGGELALLLADACRDRAPGLMVDAYMRPAFEVMRRGGEDEGPLAAGASARAALLHGLRYGSRRELRAHLEAGGVALAVGDQFQKNTTAGALLALLREDPTATLLVTNRAHPSSPAGKLLARARQERAGSSASHRAHRASARGGTLEKGGARVLHALLPTHALRWQLLAVAGQLQPAQIALVHARDGARYALKRALQKGGFEGTIHVAPSGEWLEL</sequence>
<dbReference type="RefSeq" id="WP_146975681.1">
    <property type="nucleotide sequence ID" value="NZ_VOSL01000059.1"/>
</dbReference>
<keyword evidence="2" id="KW-0378">Hydrolase</keyword>
<organism evidence="2 3">
    <name type="scientific">Lujinxingia vulgaris</name>
    <dbReference type="NCBI Taxonomy" id="2600176"/>
    <lineage>
        <taxon>Bacteria</taxon>
        <taxon>Deltaproteobacteria</taxon>
        <taxon>Bradymonadales</taxon>
        <taxon>Lujinxingiaceae</taxon>
        <taxon>Lujinxingia</taxon>
    </lineage>
</organism>
<dbReference type="InterPro" id="IPR050698">
    <property type="entry name" value="MBL"/>
</dbReference>
<dbReference type="AlphaFoldDB" id="A0A5C6X743"/>
<name>A0A5C6X743_9DELT</name>
<dbReference type="SUPFAM" id="SSF56281">
    <property type="entry name" value="Metallo-hydrolase/oxidoreductase"/>
    <property type="match status" value="1"/>
</dbReference>
<reference evidence="2 3" key="1">
    <citation type="submission" date="2019-08" db="EMBL/GenBank/DDBJ databases">
        <title>Bradymonadales sp. TMQ2.</title>
        <authorList>
            <person name="Liang Q."/>
        </authorList>
    </citation>
    <scope>NUCLEOTIDE SEQUENCE [LARGE SCALE GENOMIC DNA]</scope>
    <source>
        <strain evidence="2 3">TMQ2</strain>
    </source>
</reference>